<name>A0AAN9IHJ1_CROPI</name>
<dbReference type="SMART" id="SM00025">
    <property type="entry name" value="Pumilio"/>
    <property type="match status" value="3"/>
</dbReference>
<keyword evidence="3" id="KW-0694">RNA-binding</keyword>
<evidence type="ECO:0000313" key="8">
    <source>
        <dbReference type="Proteomes" id="UP001372338"/>
    </source>
</evidence>
<dbReference type="Gene3D" id="1.25.10.10">
    <property type="entry name" value="Leucine-rich Repeat Variant"/>
    <property type="match status" value="1"/>
</dbReference>
<dbReference type="InterPro" id="IPR033133">
    <property type="entry name" value="PUM-HD"/>
</dbReference>
<feature type="repeat" description="Pumilio" evidence="4">
    <location>
        <begin position="157"/>
        <end position="192"/>
    </location>
</feature>
<dbReference type="Pfam" id="PF00806">
    <property type="entry name" value="PUF"/>
    <property type="match status" value="3"/>
</dbReference>
<feature type="repeat" description="Pumilio" evidence="4">
    <location>
        <begin position="121"/>
        <end position="156"/>
    </location>
</feature>
<evidence type="ECO:0000256" key="1">
    <source>
        <dbReference type="ARBA" id="ARBA00022737"/>
    </source>
</evidence>
<evidence type="ECO:0000256" key="4">
    <source>
        <dbReference type="PROSITE-ProRule" id="PRU00317"/>
    </source>
</evidence>
<dbReference type="InterPro" id="IPR001313">
    <property type="entry name" value="Pumilio_RNA-bd_rpt"/>
</dbReference>
<dbReference type="SUPFAM" id="SSF48371">
    <property type="entry name" value="ARM repeat"/>
    <property type="match status" value="1"/>
</dbReference>
<protein>
    <recommendedName>
        <fullName evidence="6">PUM-HD domain-containing protein</fullName>
    </recommendedName>
</protein>
<dbReference type="GO" id="GO:0003729">
    <property type="term" value="F:mRNA binding"/>
    <property type="evidence" value="ECO:0007669"/>
    <property type="project" value="TreeGrafter"/>
</dbReference>
<dbReference type="GO" id="GO:0005737">
    <property type="term" value="C:cytoplasm"/>
    <property type="evidence" value="ECO:0007669"/>
    <property type="project" value="TreeGrafter"/>
</dbReference>
<dbReference type="AlphaFoldDB" id="A0AAN9IHJ1"/>
<keyword evidence="1" id="KW-0677">Repeat</keyword>
<dbReference type="Proteomes" id="UP001372338">
    <property type="component" value="Unassembled WGS sequence"/>
</dbReference>
<keyword evidence="2" id="KW-0810">Translation regulation</keyword>
<keyword evidence="8" id="KW-1185">Reference proteome</keyword>
<dbReference type="PROSITE" id="PS50302">
    <property type="entry name" value="PUM"/>
    <property type="match status" value="3"/>
</dbReference>
<dbReference type="InterPro" id="IPR011989">
    <property type="entry name" value="ARM-like"/>
</dbReference>
<evidence type="ECO:0000256" key="5">
    <source>
        <dbReference type="SAM" id="MobiDB-lite"/>
    </source>
</evidence>
<gene>
    <name evidence="7" type="ORF">RIF29_08809</name>
</gene>
<feature type="domain" description="PUM-HD" evidence="6">
    <location>
        <begin position="58"/>
        <end position="199"/>
    </location>
</feature>
<evidence type="ECO:0000313" key="7">
    <source>
        <dbReference type="EMBL" id="KAK7281108.1"/>
    </source>
</evidence>
<dbReference type="InterPro" id="IPR016024">
    <property type="entry name" value="ARM-type_fold"/>
</dbReference>
<accession>A0AAN9IHJ1</accession>
<organism evidence="7 8">
    <name type="scientific">Crotalaria pallida</name>
    <name type="common">Smooth rattlebox</name>
    <name type="synonym">Crotalaria striata</name>
    <dbReference type="NCBI Taxonomy" id="3830"/>
    <lineage>
        <taxon>Eukaryota</taxon>
        <taxon>Viridiplantae</taxon>
        <taxon>Streptophyta</taxon>
        <taxon>Embryophyta</taxon>
        <taxon>Tracheophyta</taxon>
        <taxon>Spermatophyta</taxon>
        <taxon>Magnoliopsida</taxon>
        <taxon>eudicotyledons</taxon>
        <taxon>Gunneridae</taxon>
        <taxon>Pentapetalae</taxon>
        <taxon>rosids</taxon>
        <taxon>fabids</taxon>
        <taxon>Fabales</taxon>
        <taxon>Fabaceae</taxon>
        <taxon>Papilionoideae</taxon>
        <taxon>50 kb inversion clade</taxon>
        <taxon>genistoids sensu lato</taxon>
        <taxon>core genistoids</taxon>
        <taxon>Crotalarieae</taxon>
        <taxon>Crotalaria</taxon>
    </lineage>
</organism>
<evidence type="ECO:0000256" key="2">
    <source>
        <dbReference type="ARBA" id="ARBA00022845"/>
    </source>
</evidence>
<dbReference type="PROSITE" id="PS50303">
    <property type="entry name" value="PUM_HD"/>
    <property type="match status" value="1"/>
</dbReference>
<evidence type="ECO:0000259" key="6">
    <source>
        <dbReference type="PROSITE" id="PS50303"/>
    </source>
</evidence>
<comment type="caution">
    <text evidence="7">The sequence shown here is derived from an EMBL/GenBank/DDBJ whole genome shotgun (WGS) entry which is preliminary data.</text>
</comment>
<feature type="repeat" description="Pumilio" evidence="4">
    <location>
        <begin position="85"/>
        <end position="120"/>
    </location>
</feature>
<dbReference type="PANTHER" id="PTHR12537">
    <property type="entry name" value="RNA BINDING PROTEIN PUMILIO-RELATED"/>
    <property type="match status" value="1"/>
</dbReference>
<reference evidence="7 8" key="1">
    <citation type="submission" date="2024-01" db="EMBL/GenBank/DDBJ databases">
        <title>The genomes of 5 underutilized Papilionoideae crops provide insights into root nodulation and disease resistanc.</title>
        <authorList>
            <person name="Yuan L."/>
        </authorList>
    </citation>
    <scope>NUCLEOTIDE SEQUENCE [LARGE SCALE GENOMIC DNA]</scope>
    <source>
        <strain evidence="7">ZHUSHIDOU_FW_LH</strain>
        <tissue evidence="7">Leaf</tissue>
    </source>
</reference>
<sequence length="199" mass="22309">MYPNSPLPSPVLSGYPEGSPGLPGGRSEMKLSPASGRNVGVSCGWQVQRSFDSAHDQKIVNFIEDLKSGKGRRFELSDIIGHVVEFRQCFFNSSADQHGSRFIQQKLESCGVEEKTSVFKEVLPHASKLMTDVFGNYVIQKFFEYGSSEQRRELANRLVGQILPLSLHMYGCRVIQKVCTPGSERGSKWVRNRDLSTFM</sequence>
<feature type="region of interest" description="Disordered" evidence="5">
    <location>
        <begin position="1"/>
        <end position="33"/>
    </location>
</feature>
<dbReference type="EMBL" id="JAYWIO010000002">
    <property type="protein sequence ID" value="KAK7281108.1"/>
    <property type="molecule type" value="Genomic_DNA"/>
</dbReference>
<proteinExistence type="predicted"/>
<evidence type="ECO:0000256" key="3">
    <source>
        <dbReference type="ARBA" id="ARBA00022884"/>
    </source>
</evidence>
<dbReference type="GO" id="GO:0006417">
    <property type="term" value="P:regulation of translation"/>
    <property type="evidence" value="ECO:0007669"/>
    <property type="project" value="UniProtKB-KW"/>
</dbReference>
<dbReference type="PANTHER" id="PTHR12537:SF119">
    <property type="entry name" value="PUMILIO HOMOLOG 6, CHLOROPLASTIC"/>
    <property type="match status" value="1"/>
</dbReference>